<dbReference type="SUPFAM" id="SSF54523">
    <property type="entry name" value="Pili subunits"/>
    <property type="match status" value="1"/>
</dbReference>
<evidence type="ECO:0000256" key="3">
    <source>
        <dbReference type="ARBA" id="ARBA00022448"/>
    </source>
</evidence>
<evidence type="ECO:0000256" key="7">
    <source>
        <dbReference type="ARBA" id="ARBA00022927"/>
    </source>
</evidence>
<dbReference type="Gene3D" id="1.10.40.60">
    <property type="entry name" value="EpsJ-like"/>
    <property type="match status" value="2"/>
</dbReference>
<evidence type="ECO:0000313" key="14">
    <source>
        <dbReference type="Proteomes" id="UP001257914"/>
    </source>
</evidence>
<keyword evidence="3 10" id="KW-0813">Transport</keyword>
<dbReference type="InterPro" id="IPR045584">
    <property type="entry name" value="Pilin-like"/>
</dbReference>
<accession>A0ABU3QYG4</accession>
<feature type="domain" description="T2SS protein K second SAM-like" evidence="11">
    <location>
        <begin position="228"/>
        <end position="293"/>
    </location>
</feature>
<sequence>MMKFTPRYQNSQHKQKGVALVSVLLAIALCVILATEILTEQKFQVQRVQNILERQQAYWYAISSENFVKALLKRTAEKDKGVFNLDQPWAISGMSFPVDDGLIEGEIKDLSSCFNLNSLYYPDIADDEKKARLELFVRLLSNLDITAEVSHEDLAVNLFDWLDKDDYPSGAVGYDGDMYTGLAFPYLSANSNLAHENELRVIYGFDVMVMTQLKDKVCVIPNNNQLQINVNTIDADNPEYLMAMLDIDRAKVDDILSNRPDDGFNDIAEFFALKEVSSLANIAQLDKSQFTVNSNFFKLITNAYFNDIKFDLTSVFQLDNNYNVNVITRRFGGRIERKANPETE</sequence>
<dbReference type="RefSeq" id="WP_315946184.1">
    <property type="nucleotide sequence ID" value="NZ_JAWCUA010000003.1"/>
</dbReference>
<evidence type="ECO:0000256" key="8">
    <source>
        <dbReference type="ARBA" id="ARBA00022989"/>
    </source>
</evidence>
<evidence type="ECO:0000259" key="11">
    <source>
        <dbReference type="Pfam" id="PF03934"/>
    </source>
</evidence>
<dbReference type="Pfam" id="PF03934">
    <property type="entry name" value="T2SSK"/>
    <property type="match status" value="1"/>
</dbReference>
<dbReference type="InterPro" id="IPR049031">
    <property type="entry name" value="T2SSK_SAM-like_1st"/>
</dbReference>
<protein>
    <recommendedName>
        <fullName evidence="10">Type II secretion system protein K</fullName>
    </recommendedName>
</protein>
<dbReference type="EMBL" id="JAWCUA010000003">
    <property type="protein sequence ID" value="MDU0112462.1"/>
    <property type="molecule type" value="Genomic_DNA"/>
</dbReference>
<dbReference type="Gene3D" id="3.30.1300.30">
    <property type="entry name" value="GSPII I/J protein-like"/>
    <property type="match status" value="1"/>
</dbReference>
<evidence type="ECO:0000256" key="2">
    <source>
        <dbReference type="ARBA" id="ARBA00007246"/>
    </source>
</evidence>
<evidence type="ECO:0000313" key="13">
    <source>
        <dbReference type="EMBL" id="MDU0112462.1"/>
    </source>
</evidence>
<comment type="similarity">
    <text evidence="2 10">Belongs to the GSP K family.</text>
</comment>
<keyword evidence="7" id="KW-0653">Protein transport</keyword>
<dbReference type="SUPFAM" id="SSF158544">
    <property type="entry name" value="GspK insert domain-like"/>
    <property type="match status" value="2"/>
</dbReference>
<gene>
    <name evidence="13" type="primary">gspK</name>
    <name evidence="13" type="ORF">RT723_05490</name>
</gene>
<dbReference type="Proteomes" id="UP001257914">
    <property type="component" value="Unassembled WGS sequence"/>
</dbReference>
<comment type="subcellular location">
    <subcellularLocation>
        <location evidence="1 10">Cell inner membrane</location>
    </subcellularLocation>
</comment>
<proteinExistence type="inferred from homology"/>
<name>A0ABU3QYG4_9GAMM</name>
<keyword evidence="5 10" id="KW-0997">Cell inner membrane</keyword>
<dbReference type="PANTHER" id="PTHR38831:SF1">
    <property type="entry name" value="TYPE II SECRETION SYSTEM PROTEIN K-RELATED"/>
    <property type="match status" value="1"/>
</dbReference>
<dbReference type="InterPro" id="IPR038072">
    <property type="entry name" value="GspK_central_sf"/>
</dbReference>
<reference evidence="13 14" key="1">
    <citation type="submission" date="2023-10" db="EMBL/GenBank/DDBJ databases">
        <title>Psychrosphaera aquimaarina strain SW33 isolated from seawater.</title>
        <authorList>
            <person name="Bayburt H."/>
            <person name="Kim J.M."/>
            <person name="Choi B.J."/>
            <person name="Jeon C.O."/>
        </authorList>
    </citation>
    <scope>NUCLEOTIDE SEQUENCE [LARGE SCALE GENOMIC DNA]</scope>
    <source>
        <strain evidence="13 14">KCTC 52743</strain>
    </source>
</reference>
<evidence type="ECO:0000256" key="4">
    <source>
        <dbReference type="ARBA" id="ARBA00022475"/>
    </source>
</evidence>
<evidence type="ECO:0000256" key="10">
    <source>
        <dbReference type="PIRNR" id="PIRNR002786"/>
    </source>
</evidence>
<keyword evidence="9 10" id="KW-0472">Membrane</keyword>
<dbReference type="PANTHER" id="PTHR38831">
    <property type="entry name" value="TYPE II SECRETION SYSTEM PROTEIN K"/>
    <property type="match status" value="1"/>
</dbReference>
<evidence type="ECO:0000256" key="1">
    <source>
        <dbReference type="ARBA" id="ARBA00004533"/>
    </source>
</evidence>
<dbReference type="Pfam" id="PF21687">
    <property type="entry name" value="T2SSK_1st"/>
    <property type="match status" value="1"/>
</dbReference>
<evidence type="ECO:0000256" key="5">
    <source>
        <dbReference type="ARBA" id="ARBA00022519"/>
    </source>
</evidence>
<feature type="domain" description="T2SS protein K first SAM-like" evidence="12">
    <location>
        <begin position="112"/>
        <end position="222"/>
    </location>
</feature>
<dbReference type="NCBIfam" id="NF037980">
    <property type="entry name" value="T2SS_GspK"/>
    <property type="match status" value="1"/>
</dbReference>
<dbReference type="InterPro" id="IPR005628">
    <property type="entry name" value="GspK"/>
</dbReference>
<dbReference type="InterPro" id="IPR049179">
    <property type="entry name" value="T2SSK_SAM-like_2nd"/>
</dbReference>
<keyword evidence="8" id="KW-1133">Transmembrane helix</keyword>
<organism evidence="13 14">
    <name type="scientific">Psychrosphaera aquimarina</name>
    <dbReference type="NCBI Taxonomy" id="2044854"/>
    <lineage>
        <taxon>Bacteria</taxon>
        <taxon>Pseudomonadati</taxon>
        <taxon>Pseudomonadota</taxon>
        <taxon>Gammaproteobacteria</taxon>
        <taxon>Alteromonadales</taxon>
        <taxon>Pseudoalteromonadaceae</taxon>
        <taxon>Psychrosphaera</taxon>
    </lineage>
</organism>
<evidence type="ECO:0000256" key="6">
    <source>
        <dbReference type="ARBA" id="ARBA00022692"/>
    </source>
</evidence>
<keyword evidence="4 10" id="KW-1003">Cell membrane</keyword>
<keyword evidence="14" id="KW-1185">Reference proteome</keyword>
<evidence type="ECO:0000259" key="12">
    <source>
        <dbReference type="Pfam" id="PF21687"/>
    </source>
</evidence>
<keyword evidence="6" id="KW-0812">Transmembrane</keyword>
<evidence type="ECO:0000256" key="9">
    <source>
        <dbReference type="ARBA" id="ARBA00023136"/>
    </source>
</evidence>
<comment type="caution">
    <text evidence="13">The sequence shown here is derived from an EMBL/GenBank/DDBJ whole genome shotgun (WGS) entry which is preliminary data.</text>
</comment>
<dbReference type="PIRSF" id="PIRSF002786">
    <property type="entry name" value="XcpX"/>
    <property type="match status" value="1"/>
</dbReference>